<evidence type="ECO:0000259" key="1">
    <source>
        <dbReference type="PROSITE" id="PS51750"/>
    </source>
</evidence>
<accession>A0A1A9KG11</accession>
<dbReference type="EMBL" id="CP015878">
    <property type="protein sequence ID" value="ANI16361.1"/>
    <property type="molecule type" value="Genomic_DNA"/>
</dbReference>
<proteinExistence type="predicted"/>
<dbReference type="Proteomes" id="UP000077748">
    <property type="component" value="Chromosome"/>
</dbReference>
<dbReference type="Pfam" id="PF02498">
    <property type="entry name" value="Bro-N"/>
    <property type="match status" value="1"/>
</dbReference>
<name>A0A1A9KG11_9PSED</name>
<protein>
    <submittedName>
        <fullName evidence="2">Phage antirepressor</fullName>
    </submittedName>
</protein>
<dbReference type="RefSeq" id="WP_058071245.1">
    <property type="nucleotide sequence ID" value="NZ_CP015878.1"/>
</dbReference>
<dbReference type="PANTHER" id="PTHR36180:SF2">
    <property type="entry name" value="BRO FAMILY PROTEIN"/>
    <property type="match status" value="1"/>
</dbReference>
<dbReference type="SMART" id="SM01040">
    <property type="entry name" value="Bro-N"/>
    <property type="match status" value="1"/>
</dbReference>
<evidence type="ECO:0000313" key="2">
    <source>
        <dbReference type="EMBL" id="ANI16361.1"/>
    </source>
</evidence>
<sequence length="154" mass="18472">MSEEVLIPTLFTRHKRQLRALLLEDQCWFSTRDLGRLMGVPMLEERVQRNLDDDQHRRAWLRGGNGDYEDELLLSESAVYATLIHYFHPENRCIRQWITQEVVPALRDSYRHDTRQPRRETLHGPTQALTVLHWQGMLWVPYRQWPQVDTTPNR</sequence>
<dbReference type="PANTHER" id="PTHR36180">
    <property type="entry name" value="DNA-BINDING PROTEIN-RELATED-RELATED"/>
    <property type="match status" value="1"/>
</dbReference>
<dbReference type="PROSITE" id="PS51750">
    <property type="entry name" value="BRO_N"/>
    <property type="match status" value="1"/>
</dbReference>
<dbReference type="AlphaFoldDB" id="A0A1A9KG11"/>
<organism evidence="2 3">
    <name type="scientific">Pseudomonas citronellolis</name>
    <dbReference type="NCBI Taxonomy" id="53408"/>
    <lineage>
        <taxon>Bacteria</taxon>
        <taxon>Pseudomonadati</taxon>
        <taxon>Pseudomonadota</taxon>
        <taxon>Gammaproteobacteria</taxon>
        <taxon>Pseudomonadales</taxon>
        <taxon>Pseudomonadaceae</taxon>
        <taxon>Pseudomonas</taxon>
    </lineage>
</organism>
<dbReference type="InterPro" id="IPR003497">
    <property type="entry name" value="BRO_N_domain"/>
</dbReference>
<gene>
    <name evidence="2" type="ORF">A9C11_21360</name>
</gene>
<reference evidence="2 3" key="1">
    <citation type="submission" date="2016-05" db="EMBL/GenBank/DDBJ databases">
        <title>Genome Sequence of Pseudomonas citronellolis Strain SJTE-3, an Estrogens and Persistent Organic Pollutants degradation strain.</title>
        <authorList>
            <person name="Liang R."/>
        </authorList>
    </citation>
    <scope>NUCLEOTIDE SEQUENCE [LARGE SCALE GENOMIC DNA]</scope>
    <source>
        <strain evidence="2 3">SJTE-3</strain>
    </source>
</reference>
<feature type="domain" description="Bro-N" evidence="1">
    <location>
        <begin position="4"/>
        <end position="110"/>
    </location>
</feature>
<evidence type="ECO:0000313" key="3">
    <source>
        <dbReference type="Proteomes" id="UP000077748"/>
    </source>
</evidence>